<reference evidence="1 2" key="1">
    <citation type="submission" date="2015-04" db="EMBL/GenBank/DDBJ databases">
        <title>Whole genome shotgun sequence of Flavihumibacter petaseus NBRC 106054.</title>
        <authorList>
            <person name="Miyazawa S."/>
            <person name="Hosoyama A."/>
            <person name="Hashimoto M."/>
            <person name="Noguchi M."/>
            <person name="Tsuchikane K."/>
            <person name="Ohji S."/>
            <person name="Yamazoe A."/>
            <person name="Ichikawa N."/>
            <person name="Kimura A."/>
            <person name="Fujita N."/>
        </authorList>
    </citation>
    <scope>NUCLEOTIDE SEQUENCE [LARGE SCALE GENOMIC DNA]</scope>
    <source>
        <strain evidence="1 2">NBRC 106054</strain>
    </source>
</reference>
<evidence type="ECO:0000313" key="2">
    <source>
        <dbReference type="Proteomes" id="UP000033121"/>
    </source>
</evidence>
<dbReference type="AlphaFoldDB" id="A0A0E9MVR1"/>
<protein>
    <submittedName>
        <fullName evidence="1">Uncharacterized protein</fullName>
    </submittedName>
</protein>
<dbReference type="EMBL" id="BBWV01000001">
    <property type="protein sequence ID" value="GAO41578.1"/>
    <property type="molecule type" value="Genomic_DNA"/>
</dbReference>
<name>A0A0E9MVR1_9BACT</name>
<gene>
    <name evidence="1" type="ORF">FPE01S_01_05920</name>
</gene>
<keyword evidence="2" id="KW-1185">Reference proteome</keyword>
<dbReference type="Proteomes" id="UP000033121">
    <property type="component" value="Unassembled WGS sequence"/>
</dbReference>
<dbReference type="STRING" id="1220578.FPE01S_01_05920"/>
<sequence>MENSKPLQATTNIPFQIAGGTQTICLELSAESVLKAHVKFQVGSARLLNVNEWNSGTGWRGHFESVLLNAKGKKLDGLAEKGTFIHLRRNTGPGRKNELWFAVESIESGGAKDEDTSFFSIRLRPCPEPGSTVFQENYFFQTTTTFNLLLYRRALVLYGCLITRNDQEEDADKPSPPLPWKELFQYVFAADAAKISSL</sequence>
<proteinExistence type="predicted"/>
<dbReference type="RefSeq" id="WP_046367421.1">
    <property type="nucleotide sequence ID" value="NZ_BBWV01000001.1"/>
</dbReference>
<evidence type="ECO:0000313" key="1">
    <source>
        <dbReference type="EMBL" id="GAO41578.1"/>
    </source>
</evidence>
<comment type="caution">
    <text evidence="1">The sequence shown here is derived from an EMBL/GenBank/DDBJ whole genome shotgun (WGS) entry which is preliminary data.</text>
</comment>
<accession>A0A0E9MVR1</accession>
<organism evidence="1 2">
    <name type="scientific">Flavihumibacter petaseus NBRC 106054</name>
    <dbReference type="NCBI Taxonomy" id="1220578"/>
    <lineage>
        <taxon>Bacteria</taxon>
        <taxon>Pseudomonadati</taxon>
        <taxon>Bacteroidota</taxon>
        <taxon>Chitinophagia</taxon>
        <taxon>Chitinophagales</taxon>
        <taxon>Chitinophagaceae</taxon>
        <taxon>Flavihumibacter</taxon>
    </lineage>
</organism>